<dbReference type="InterPro" id="IPR041644">
    <property type="entry name" value="GNAT_C"/>
</dbReference>
<gene>
    <name evidence="3" type="ORF">AMURIS_00389</name>
</gene>
<dbReference type="InterPro" id="IPR041273">
    <property type="entry name" value="NAT_N"/>
</dbReference>
<evidence type="ECO:0000313" key="3">
    <source>
        <dbReference type="EMBL" id="SOY27685.1"/>
    </source>
</evidence>
<organism evidence="3 4">
    <name type="scientific">Acetatifactor muris</name>
    <dbReference type="NCBI Taxonomy" id="879566"/>
    <lineage>
        <taxon>Bacteria</taxon>
        <taxon>Bacillati</taxon>
        <taxon>Bacillota</taxon>
        <taxon>Clostridia</taxon>
        <taxon>Lachnospirales</taxon>
        <taxon>Lachnospiraceae</taxon>
        <taxon>Acetatifactor</taxon>
    </lineage>
</organism>
<evidence type="ECO:0000313" key="4">
    <source>
        <dbReference type="Proteomes" id="UP000236311"/>
    </source>
</evidence>
<dbReference type="Pfam" id="PF18082">
    <property type="entry name" value="NAT_N"/>
    <property type="match status" value="1"/>
</dbReference>
<dbReference type="EMBL" id="OFSM01000002">
    <property type="protein sequence ID" value="SOY27685.1"/>
    <property type="molecule type" value="Genomic_DNA"/>
</dbReference>
<dbReference type="Pfam" id="PF18164">
    <property type="entry name" value="GNAT_C"/>
    <property type="match status" value="1"/>
</dbReference>
<name>A0A2K4ZB46_9FIRM</name>
<keyword evidence="4" id="KW-1185">Reference proteome</keyword>
<dbReference type="Proteomes" id="UP000236311">
    <property type="component" value="Unassembled WGS sequence"/>
</dbReference>
<dbReference type="Gene3D" id="3.40.630.120">
    <property type="match status" value="1"/>
</dbReference>
<dbReference type="RefSeq" id="WP_103237812.1">
    <property type="nucleotide sequence ID" value="NZ_JANJZD010000002.1"/>
</dbReference>
<accession>A0A2K4ZB46</accession>
<dbReference type="AlphaFoldDB" id="A0A2K4ZB46"/>
<evidence type="ECO:0000259" key="2">
    <source>
        <dbReference type="Pfam" id="PF18164"/>
    </source>
</evidence>
<dbReference type="OrthoDB" id="2139859at2"/>
<evidence type="ECO:0008006" key="5">
    <source>
        <dbReference type="Google" id="ProtNLM"/>
    </source>
</evidence>
<sequence length="272" mass="32176">MDITTLCSKINLQPEIKTRVIACEESFDFKTVDKQLRNFAVYENMGKARTELKEILGEDSDNIKMLTCMLKASVTVYETYKRKGISDEIYFATMKCYSRFIDETYRRTGRYYFDRDWWTTRQAGWHLFRIDELEYEIVRDENEITIEIHIPSDADFSPSAVEQSLNSAKRFFSQYYPETEGADYCCESWLLDRQLRGMVRENANIVSFQNRFEIFDEGETRTDFIEWVFRRNSTDTDYAKFPENTSLQRELKRHLLAGGAIRNAHGKILRDG</sequence>
<evidence type="ECO:0000259" key="1">
    <source>
        <dbReference type="Pfam" id="PF18082"/>
    </source>
</evidence>
<reference evidence="3 4" key="1">
    <citation type="submission" date="2018-01" db="EMBL/GenBank/DDBJ databases">
        <authorList>
            <person name="Gaut B.S."/>
            <person name="Morton B.R."/>
            <person name="Clegg M.T."/>
            <person name="Duvall M.R."/>
        </authorList>
    </citation>
    <scope>NUCLEOTIDE SEQUENCE [LARGE SCALE GENOMIC DNA]</scope>
    <source>
        <strain evidence="3">GP69</strain>
    </source>
</reference>
<feature type="domain" description="N-acyltransferase N-terminal" evidence="1">
    <location>
        <begin position="1"/>
        <end position="122"/>
    </location>
</feature>
<proteinExistence type="predicted"/>
<feature type="domain" description="GNAT-like C-terminal" evidence="2">
    <location>
        <begin position="131"/>
        <end position="267"/>
    </location>
</feature>
<protein>
    <recommendedName>
        <fullName evidence="5">GNAT-like C-terminal domain-containing protein</fullName>
    </recommendedName>
</protein>